<evidence type="ECO:0000313" key="2">
    <source>
        <dbReference type="EMBL" id="CRL29509.1"/>
    </source>
</evidence>
<keyword evidence="1" id="KW-1133">Transmembrane helix</keyword>
<keyword evidence="1" id="KW-0812">Transmembrane</keyword>
<dbReference type="GO" id="GO:0031505">
    <property type="term" value="P:fungal-type cell wall organization"/>
    <property type="evidence" value="ECO:0007669"/>
    <property type="project" value="TreeGrafter"/>
</dbReference>
<reference evidence="2 3" key="1">
    <citation type="journal article" date="2014" name="Nat. Commun.">
        <title>Multiple recent horizontal transfers of a large genomic region in cheese making fungi.</title>
        <authorList>
            <person name="Cheeseman K."/>
            <person name="Ropars J."/>
            <person name="Renault P."/>
            <person name="Dupont J."/>
            <person name="Gouzy J."/>
            <person name="Branca A."/>
            <person name="Abraham A.L."/>
            <person name="Ceppi M."/>
            <person name="Conseiller E."/>
            <person name="Debuchy R."/>
            <person name="Malagnac F."/>
            <person name="Goarin A."/>
            <person name="Silar P."/>
            <person name="Lacoste S."/>
            <person name="Sallet E."/>
            <person name="Bensimon A."/>
            <person name="Giraud T."/>
            <person name="Brygoo Y."/>
        </authorList>
    </citation>
    <scope>NUCLEOTIDE SEQUENCE [LARGE SCALE GENOMIC DNA]</scope>
    <source>
        <strain evidence="3">FM 013</strain>
    </source>
</reference>
<protein>
    <submittedName>
        <fullName evidence="2">Actin cortical patch SUR7/pH-response regulator PalI</fullName>
    </submittedName>
</protein>
<gene>
    <name evidence="2" type="ORF">PCAMFM013_S036g000093</name>
</gene>
<evidence type="ECO:0000256" key="1">
    <source>
        <dbReference type="SAM" id="Phobius"/>
    </source>
</evidence>
<sequence length="150" mass="16213">MAIMAETATKLAANSVSQATSATESEVGQAREHVQYLTDHLRSHLPTSYTVGLRSYCQANRGTTPSNCSTASNSFSFDLLSLFDSYSNKIDGFLSGNVKKALKAYHRTSHFAILAYIIGTAATALAIVSKATWIIFYWGNIAPPPWFPGG</sequence>
<dbReference type="Pfam" id="PF06687">
    <property type="entry name" value="SUR7"/>
    <property type="match status" value="1"/>
</dbReference>
<name>A0A0G4PSR0_PENC3</name>
<feature type="transmembrane region" description="Helical" evidence="1">
    <location>
        <begin position="113"/>
        <end position="138"/>
    </location>
</feature>
<dbReference type="InterPro" id="IPR052413">
    <property type="entry name" value="SUR7_domain"/>
</dbReference>
<dbReference type="GO" id="GO:0051285">
    <property type="term" value="C:cell cortex of cell tip"/>
    <property type="evidence" value="ECO:0007669"/>
    <property type="project" value="TreeGrafter"/>
</dbReference>
<organism evidence="2 3">
    <name type="scientific">Penicillium camemberti (strain FM 013)</name>
    <dbReference type="NCBI Taxonomy" id="1429867"/>
    <lineage>
        <taxon>Eukaryota</taxon>
        <taxon>Fungi</taxon>
        <taxon>Dikarya</taxon>
        <taxon>Ascomycota</taxon>
        <taxon>Pezizomycotina</taxon>
        <taxon>Eurotiomycetes</taxon>
        <taxon>Eurotiomycetidae</taxon>
        <taxon>Eurotiales</taxon>
        <taxon>Aspergillaceae</taxon>
        <taxon>Penicillium</taxon>
    </lineage>
</organism>
<keyword evidence="3" id="KW-1185">Reference proteome</keyword>
<proteinExistence type="predicted"/>
<dbReference type="EMBL" id="HG793169">
    <property type="protein sequence ID" value="CRL29509.1"/>
    <property type="molecule type" value="Genomic_DNA"/>
</dbReference>
<dbReference type="Proteomes" id="UP000053732">
    <property type="component" value="Unassembled WGS sequence"/>
</dbReference>
<dbReference type="PANTHER" id="PTHR28019">
    <property type="entry name" value="CELL MEMBRANE PROTEIN YLR413W-RELATED"/>
    <property type="match status" value="1"/>
</dbReference>
<dbReference type="AlphaFoldDB" id="A0A0G4PSR0"/>
<dbReference type="PANTHER" id="PTHR28019:SF2">
    <property type="entry name" value="CELL MEMBRANE PROTEIN YLR413W-RELATED"/>
    <property type="match status" value="1"/>
</dbReference>
<keyword evidence="1" id="KW-0472">Membrane</keyword>
<accession>A0A0G4PSR0</accession>
<dbReference type="GO" id="GO:0005886">
    <property type="term" value="C:plasma membrane"/>
    <property type="evidence" value="ECO:0007669"/>
    <property type="project" value="InterPro"/>
</dbReference>
<evidence type="ECO:0000313" key="3">
    <source>
        <dbReference type="Proteomes" id="UP000053732"/>
    </source>
</evidence>
<dbReference type="InterPro" id="IPR009571">
    <property type="entry name" value="SUR7/Rim9-like_fungi"/>
</dbReference>